<reference evidence="1" key="2">
    <citation type="submission" date="2020-06" db="EMBL/GenBank/DDBJ databases">
        <authorList>
            <person name="Sheffer M."/>
        </authorList>
    </citation>
    <scope>NUCLEOTIDE SEQUENCE</scope>
</reference>
<dbReference type="AlphaFoldDB" id="A0A8T0F208"/>
<sequence>MTEPLYYESESETLDMETDENVSKQVNNLNITRKEDCFEPVPINNVVGVVALSDYGETFYFRTVHYLFRGACKDDWIPKFIETLKQLNVRELIMVGRRIHSMLESKIPPEIYIYYDPKDNLRFPCSNCLETGCPFTKA</sequence>
<protein>
    <submittedName>
        <fullName evidence="1">Uncharacterized protein</fullName>
    </submittedName>
</protein>
<organism evidence="1 2">
    <name type="scientific">Argiope bruennichi</name>
    <name type="common">Wasp spider</name>
    <name type="synonym">Aranea bruennichi</name>
    <dbReference type="NCBI Taxonomy" id="94029"/>
    <lineage>
        <taxon>Eukaryota</taxon>
        <taxon>Metazoa</taxon>
        <taxon>Ecdysozoa</taxon>
        <taxon>Arthropoda</taxon>
        <taxon>Chelicerata</taxon>
        <taxon>Arachnida</taxon>
        <taxon>Araneae</taxon>
        <taxon>Araneomorphae</taxon>
        <taxon>Entelegynae</taxon>
        <taxon>Araneoidea</taxon>
        <taxon>Araneidae</taxon>
        <taxon>Argiope</taxon>
    </lineage>
</organism>
<name>A0A8T0F208_ARGBR</name>
<comment type="caution">
    <text evidence="1">The sequence shown here is derived from an EMBL/GenBank/DDBJ whole genome shotgun (WGS) entry which is preliminary data.</text>
</comment>
<evidence type="ECO:0000313" key="2">
    <source>
        <dbReference type="Proteomes" id="UP000807504"/>
    </source>
</evidence>
<keyword evidence="2" id="KW-1185">Reference proteome</keyword>
<dbReference type="EMBL" id="JABXBU010001863">
    <property type="protein sequence ID" value="KAF8782562.1"/>
    <property type="molecule type" value="Genomic_DNA"/>
</dbReference>
<dbReference type="Proteomes" id="UP000807504">
    <property type="component" value="Unassembled WGS sequence"/>
</dbReference>
<reference evidence="1" key="1">
    <citation type="journal article" date="2020" name="bioRxiv">
        <title>Chromosome-level reference genome of the European wasp spider Argiope bruennichi: a resource for studies on range expansion and evolutionary adaptation.</title>
        <authorList>
            <person name="Sheffer M.M."/>
            <person name="Hoppe A."/>
            <person name="Krehenwinkel H."/>
            <person name="Uhl G."/>
            <person name="Kuss A.W."/>
            <person name="Jensen L."/>
            <person name="Jensen C."/>
            <person name="Gillespie R.G."/>
            <person name="Hoff K.J."/>
            <person name="Prost S."/>
        </authorList>
    </citation>
    <scope>NUCLEOTIDE SEQUENCE</scope>
</reference>
<gene>
    <name evidence="1" type="ORF">HNY73_012829</name>
</gene>
<evidence type="ECO:0000313" key="1">
    <source>
        <dbReference type="EMBL" id="KAF8782562.1"/>
    </source>
</evidence>
<accession>A0A8T0F208</accession>
<proteinExistence type="predicted"/>